<dbReference type="RefSeq" id="WP_220170358.1">
    <property type="nucleotide sequence ID" value="NZ_JAIBOA010000030.1"/>
</dbReference>
<dbReference type="EMBL" id="JAIBOA010000030">
    <property type="protein sequence ID" value="MBW8487122.1"/>
    <property type="molecule type" value="Genomic_DNA"/>
</dbReference>
<dbReference type="Pfam" id="PF13556">
    <property type="entry name" value="HTH_30"/>
    <property type="match status" value="1"/>
</dbReference>
<gene>
    <name evidence="3" type="ORF">K1Y72_32475</name>
</gene>
<dbReference type="Gene3D" id="1.10.10.2840">
    <property type="entry name" value="PucR C-terminal helix-turn-helix domain"/>
    <property type="match status" value="1"/>
</dbReference>
<proteinExistence type="predicted"/>
<dbReference type="Proteomes" id="UP000774570">
    <property type="component" value="Unassembled WGS sequence"/>
</dbReference>
<dbReference type="InterPro" id="IPR025751">
    <property type="entry name" value="RsbRD_N_dom"/>
</dbReference>
<evidence type="ECO:0000259" key="1">
    <source>
        <dbReference type="Pfam" id="PF13556"/>
    </source>
</evidence>
<feature type="domain" description="RsbT co-antagonist protein RsbRD N-terminal" evidence="2">
    <location>
        <begin position="17"/>
        <end position="152"/>
    </location>
</feature>
<name>A0ABS7G5N5_9ACTN</name>
<protein>
    <submittedName>
        <fullName evidence="3">Helix-turn-helix domain-containing protein</fullName>
    </submittedName>
</protein>
<dbReference type="InterPro" id="IPR051448">
    <property type="entry name" value="CdaR-like_regulators"/>
</dbReference>
<dbReference type="PANTHER" id="PTHR33744">
    <property type="entry name" value="CARBOHYDRATE DIACID REGULATOR"/>
    <property type="match status" value="1"/>
</dbReference>
<accession>A0ABS7G5N5</accession>
<dbReference type="InterPro" id="IPR042070">
    <property type="entry name" value="PucR_C-HTH_sf"/>
</dbReference>
<evidence type="ECO:0000313" key="3">
    <source>
        <dbReference type="EMBL" id="MBW8487122.1"/>
    </source>
</evidence>
<sequence length="374" mass="39158">MDDAFLRLLAGRSDDPGLLEATVRAARGKSDLVAALPEEETRRHTRALVRGVLAALRDGGPGPEVLAAAERLGSDRARQGVPVAAFLDGFQAGRAHLVRALVEEGRRTGVPAEVLLEGVTRIDEITSALVHRMVHAHRGAELEMARTVRDARQQALRLLLHGEPVPGGAPLDPAGSYHCVVSDVSDPAVASRLETALTAAGPALCGLVDGRLAALLARLPDLPADVPLLVAAPAVPPARVGAQYGLARRALRAGTAAGLTGLRPLAGLALLTATEAEPELGRLLAAELLPGLDAADAFHRELAETALAYLDHGGRVDVTARALHVHANTVKYRLRRLREITGRPLPAGGDAVAGAAHWWWALRTHLGAGAADRT</sequence>
<reference evidence="3 4" key="1">
    <citation type="submission" date="2021-07" db="EMBL/GenBank/DDBJ databases">
        <title>Actinomadura sp. PM05-2 isolated from lichen.</title>
        <authorList>
            <person name="Somphong A."/>
            <person name="Phongsopitanun W."/>
            <person name="Tanasupawat S."/>
            <person name="Peongsungnone V."/>
        </authorList>
    </citation>
    <scope>NUCLEOTIDE SEQUENCE [LARGE SCALE GENOMIC DNA]</scope>
    <source>
        <strain evidence="3 4">PM05-2</strain>
    </source>
</reference>
<feature type="domain" description="PucR C-terminal helix-turn-helix" evidence="1">
    <location>
        <begin position="302"/>
        <end position="348"/>
    </location>
</feature>
<dbReference type="InterPro" id="IPR025736">
    <property type="entry name" value="PucR_C-HTH_dom"/>
</dbReference>
<organism evidence="3 4">
    <name type="scientific">Actinomadura parmotrematis</name>
    <dbReference type="NCBI Taxonomy" id="2864039"/>
    <lineage>
        <taxon>Bacteria</taxon>
        <taxon>Bacillati</taxon>
        <taxon>Actinomycetota</taxon>
        <taxon>Actinomycetes</taxon>
        <taxon>Streptosporangiales</taxon>
        <taxon>Thermomonosporaceae</taxon>
        <taxon>Actinomadura</taxon>
    </lineage>
</organism>
<dbReference type="Pfam" id="PF14361">
    <property type="entry name" value="RsbRD_N"/>
    <property type="match status" value="1"/>
</dbReference>
<keyword evidence="4" id="KW-1185">Reference proteome</keyword>
<dbReference type="PANTHER" id="PTHR33744:SF7">
    <property type="entry name" value="PUCR FAMILY TRANSCRIPTIONAL REGULATOR"/>
    <property type="match status" value="1"/>
</dbReference>
<evidence type="ECO:0000313" key="4">
    <source>
        <dbReference type="Proteomes" id="UP000774570"/>
    </source>
</evidence>
<comment type="caution">
    <text evidence="3">The sequence shown here is derived from an EMBL/GenBank/DDBJ whole genome shotgun (WGS) entry which is preliminary data.</text>
</comment>
<evidence type="ECO:0000259" key="2">
    <source>
        <dbReference type="Pfam" id="PF14361"/>
    </source>
</evidence>